<dbReference type="RefSeq" id="WP_113965168.1">
    <property type="nucleotide sequence ID" value="NZ_QOID01000311.1"/>
</dbReference>
<sequence length="289" mass="31082">MLHEPLLLAGLGLMIVGLGFKLSLVPFHLWTPDVYQGAPAPVSTFLATASKIAIFGVVMRLFLYMPVGNSEAVRVVLGLIAFASIIFGNLMALSQTNIKRLLGYSSISHLGYLLVALIALQSGEMSMEAVGVYLAGYLFSSLGAFGVVSLMSSPYRGPDADSLFSYRGLFWHRPILSAVMTVMMLSLAGIPMTLGFIGKFYVLAVGVHAHLWWLVAAVVVGSAIGLYYYLRVAVSLYLSAPEQLNRDAPSNWQYSAGGIVVLISALLVLVLGIWPQPLISIVQLATPLM</sequence>
<dbReference type="EMBL" id="UGKQ01000007">
    <property type="protein sequence ID" value="STS84099.1"/>
    <property type="molecule type" value="Genomic_DNA"/>
</dbReference>
<reference evidence="10 11" key="1">
    <citation type="submission" date="2018-06" db="EMBL/GenBank/DDBJ databases">
        <authorList>
            <consortium name="Pathogen Informatics"/>
            <person name="Doyle S."/>
        </authorList>
    </citation>
    <scope>NUCLEOTIDE SEQUENCE [LARGE SCALE GENOMIC DNA]</scope>
    <source>
        <strain evidence="8 10">NCTC13465</strain>
        <strain evidence="9 11">NCTC9140</strain>
    </source>
</reference>
<feature type="transmembrane region" description="Helical" evidence="6">
    <location>
        <begin position="101"/>
        <end position="120"/>
    </location>
</feature>
<evidence type="ECO:0000313" key="8">
    <source>
        <dbReference type="EMBL" id="SQC63449.1"/>
    </source>
</evidence>
<dbReference type="Pfam" id="PF00361">
    <property type="entry name" value="Proton_antipo_M"/>
    <property type="match status" value="1"/>
</dbReference>
<evidence type="ECO:0000256" key="4">
    <source>
        <dbReference type="ARBA" id="ARBA00023136"/>
    </source>
</evidence>
<evidence type="ECO:0000313" key="11">
    <source>
        <dbReference type="Proteomes" id="UP000254938"/>
    </source>
</evidence>
<evidence type="ECO:0000313" key="10">
    <source>
        <dbReference type="Proteomes" id="UP000251721"/>
    </source>
</evidence>
<keyword evidence="2 5" id="KW-0812">Transmembrane</keyword>
<feature type="transmembrane region" description="Helical" evidence="6">
    <location>
        <begin position="7"/>
        <end position="30"/>
    </location>
</feature>
<comment type="subcellular location">
    <subcellularLocation>
        <location evidence="1">Endomembrane system</location>
        <topology evidence="1">Multi-pass membrane protein</topology>
    </subcellularLocation>
    <subcellularLocation>
        <location evidence="5">Membrane</location>
        <topology evidence="5">Multi-pass membrane protein</topology>
    </subcellularLocation>
</comment>
<feature type="transmembrane region" description="Helical" evidence="6">
    <location>
        <begin position="175"/>
        <end position="197"/>
    </location>
</feature>
<evidence type="ECO:0000256" key="3">
    <source>
        <dbReference type="ARBA" id="ARBA00022989"/>
    </source>
</evidence>
<keyword evidence="8" id="KW-0830">Ubiquinone</keyword>
<dbReference type="GO" id="GO:0016020">
    <property type="term" value="C:membrane"/>
    <property type="evidence" value="ECO:0007669"/>
    <property type="project" value="UniProtKB-SubCell"/>
</dbReference>
<feature type="transmembrane region" description="Helical" evidence="6">
    <location>
        <begin position="75"/>
        <end position="95"/>
    </location>
</feature>
<gene>
    <name evidence="8" type="primary">nuoN_2</name>
    <name evidence="9" type="synonym">nuoN_1</name>
    <name evidence="8" type="ORF">NCTC13465_06557</name>
    <name evidence="9" type="ORF">NCTC9140_05885</name>
</gene>
<accession>A0A2X3IRA3</accession>
<dbReference type="AlphaFoldDB" id="A0A2X3IRA3"/>
<feature type="transmembrane region" description="Helical" evidence="6">
    <location>
        <begin position="42"/>
        <end position="63"/>
    </location>
</feature>
<evidence type="ECO:0000256" key="1">
    <source>
        <dbReference type="ARBA" id="ARBA00004127"/>
    </source>
</evidence>
<dbReference type="EMBL" id="UAWQ01000021">
    <property type="protein sequence ID" value="SQC63449.1"/>
    <property type="molecule type" value="Genomic_DNA"/>
</dbReference>
<keyword evidence="3 6" id="KW-1133">Transmembrane helix</keyword>
<evidence type="ECO:0000256" key="5">
    <source>
        <dbReference type="RuleBase" id="RU000320"/>
    </source>
</evidence>
<feature type="transmembrane region" description="Helical" evidence="6">
    <location>
        <begin position="209"/>
        <end position="230"/>
    </location>
</feature>
<keyword evidence="8" id="KW-0560">Oxidoreductase</keyword>
<evidence type="ECO:0000259" key="7">
    <source>
        <dbReference type="Pfam" id="PF00361"/>
    </source>
</evidence>
<dbReference type="GO" id="GO:0012505">
    <property type="term" value="C:endomembrane system"/>
    <property type="evidence" value="ECO:0007669"/>
    <property type="project" value="UniProtKB-SubCell"/>
</dbReference>
<keyword evidence="4 6" id="KW-0472">Membrane</keyword>
<feature type="domain" description="NADH:quinone oxidoreductase/Mrp antiporter transmembrane" evidence="7">
    <location>
        <begin position="3"/>
        <end position="224"/>
    </location>
</feature>
<dbReference type="InterPro" id="IPR001750">
    <property type="entry name" value="ND/Mrp_TM"/>
</dbReference>
<dbReference type="GO" id="GO:0016491">
    <property type="term" value="F:oxidoreductase activity"/>
    <property type="evidence" value="ECO:0007669"/>
    <property type="project" value="UniProtKB-KW"/>
</dbReference>
<evidence type="ECO:0000313" key="9">
    <source>
        <dbReference type="EMBL" id="STS84099.1"/>
    </source>
</evidence>
<feature type="transmembrane region" description="Helical" evidence="6">
    <location>
        <begin position="132"/>
        <end position="155"/>
    </location>
</feature>
<proteinExistence type="predicted"/>
<evidence type="ECO:0000256" key="6">
    <source>
        <dbReference type="SAM" id="Phobius"/>
    </source>
</evidence>
<dbReference type="PANTHER" id="PTHR22773">
    <property type="entry name" value="NADH DEHYDROGENASE"/>
    <property type="match status" value="1"/>
</dbReference>
<evidence type="ECO:0000256" key="2">
    <source>
        <dbReference type="ARBA" id="ARBA00022692"/>
    </source>
</evidence>
<dbReference type="Proteomes" id="UP000251721">
    <property type="component" value="Unassembled WGS sequence"/>
</dbReference>
<name>A0A2X3IRA3_KLEPN</name>
<feature type="transmembrane region" description="Helical" evidence="6">
    <location>
        <begin position="252"/>
        <end position="274"/>
    </location>
</feature>
<dbReference type="EC" id="1.6.5.11" evidence="8"/>
<protein>
    <submittedName>
        <fullName evidence="8">NADH-ubiquinone oxidoreductase subunit N</fullName>
        <ecNumber evidence="8">1.6.5.11</ecNumber>
    </submittedName>
</protein>
<dbReference type="NCBIfam" id="NF004439">
    <property type="entry name" value="PRK05777.1-1"/>
    <property type="match status" value="1"/>
</dbReference>
<dbReference type="Proteomes" id="UP000254938">
    <property type="component" value="Unassembled WGS sequence"/>
</dbReference>
<organism evidence="8 10">
    <name type="scientific">Klebsiella pneumoniae</name>
    <dbReference type="NCBI Taxonomy" id="573"/>
    <lineage>
        <taxon>Bacteria</taxon>
        <taxon>Pseudomonadati</taxon>
        <taxon>Pseudomonadota</taxon>
        <taxon>Gammaproteobacteria</taxon>
        <taxon>Enterobacterales</taxon>
        <taxon>Enterobacteriaceae</taxon>
        <taxon>Klebsiella/Raoultella group</taxon>
        <taxon>Klebsiella</taxon>
        <taxon>Klebsiella pneumoniae complex</taxon>
    </lineage>
</organism>